<dbReference type="PANTHER" id="PTHR39757:SF3">
    <property type="entry name" value="LYCOPENE EPSILON CYCLASE, CHLOROPLASTIC"/>
    <property type="match status" value="1"/>
</dbReference>
<dbReference type="Proteomes" id="UP001054857">
    <property type="component" value="Unassembled WGS sequence"/>
</dbReference>
<evidence type="ECO:0000256" key="3">
    <source>
        <dbReference type="SAM" id="MobiDB-lite"/>
    </source>
</evidence>
<dbReference type="NCBIfam" id="TIGR01790">
    <property type="entry name" value="carotene-cycl"/>
    <property type="match status" value="1"/>
</dbReference>
<proteinExistence type="inferred from homology"/>
<gene>
    <name evidence="4" type="ORF">Agub_g4400</name>
</gene>
<comment type="pathway">
    <text evidence="1">Carotenoid biosynthesis.</text>
</comment>
<evidence type="ECO:0000256" key="2">
    <source>
        <dbReference type="ARBA" id="ARBA00006599"/>
    </source>
</evidence>
<reference evidence="4 5" key="1">
    <citation type="journal article" date="2021" name="Sci. Rep.">
        <title>Genome sequencing of the multicellular alga Astrephomene provides insights into convergent evolution of germ-soma differentiation.</title>
        <authorList>
            <person name="Yamashita S."/>
            <person name="Yamamoto K."/>
            <person name="Matsuzaki R."/>
            <person name="Suzuki S."/>
            <person name="Yamaguchi H."/>
            <person name="Hirooka S."/>
            <person name="Minakuchi Y."/>
            <person name="Miyagishima S."/>
            <person name="Kawachi M."/>
            <person name="Toyoda A."/>
            <person name="Nozaki H."/>
        </authorList>
    </citation>
    <scope>NUCLEOTIDE SEQUENCE [LARGE SCALE GENOMIC DNA]</scope>
    <source>
        <strain evidence="4 5">NIES-4017</strain>
    </source>
</reference>
<dbReference type="SUPFAM" id="SSF51905">
    <property type="entry name" value="FAD/NAD(P)-binding domain"/>
    <property type="match status" value="1"/>
</dbReference>
<evidence type="ECO:0000313" key="5">
    <source>
        <dbReference type="Proteomes" id="UP001054857"/>
    </source>
</evidence>
<evidence type="ECO:0000256" key="1">
    <source>
        <dbReference type="ARBA" id="ARBA00004829"/>
    </source>
</evidence>
<feature type="region of interest" description="Disordered" evidence="3">
    <location>
        <begin position="1"/>
        <end position="22"/>
    </location>
</feature>
<dbReference type="GO" id="GO:0016705">
    <property type="term" value="F:oxidoreductase activity, acting on paired donors, with incorporation or reduction of molecular oxygen"/>
    <property type="evidence" value="ECO:0007669"/>
    <property type="project" value="InterPro"/>
</dbReference>
<evidence type="ECO:0008006" key="6">
    <source>
        <dbReference type="Google" id="ProtNLM"/>
    </source>
</evidence>
<dbReference type="AlphaFoldDB" id="A0AAD3DK51"/>
<dbReference type="Gene3D" id="3.50.50.60">
    <property type="entry name" value="FAD/NAD(P)-binding domain"/>
    <property type="match status" value="1"/>
</dbReference>
<dbReference type="Pfam" id="PF05834">
    <property type="entry name" value="Lycopene_cycl"/>
    <property type="match status" value="1"/>
</dbReference>
<name>A0AAD3DK51_9CHLO</name>
<dbReference type="InterPro" id="IPR036188">
    <property type="entry name" value="FAD/NAD-bd_sf"/>
</dbReference>
<comment type="similarity">
    <text evidence="2">Belongs to the lycopene cyclase family.</text>
</comment>
<dbReference type="PANTHER" id="PTHR39757">
    <property type="match status" value="1"/>
</dbReference>
<dbReference type="InterPro" id="IPR010108">
    <property type="entry name" value="Lycopene_cyclase_b/e"/>
</dbReference>
<comment type="caution">
    <text evidence="4">The sequence shown here is derived from an EMBL/GenBank/DDBJ whole genome shotgun (WGS) entry which is preliminary data.</text>
</comment>
<keyword evidence="5" id="KW-1185">Reference proteome</keyword>
<sequence>MNLQAFKRSCTPSTSSGYSPAPSKACVAAHYASCRRRVACQVSVTDKASSPSSSASAVITRPVETEILVPTTLNQTIREGHYESALVNLQANKADEGQASIASVLAPADPSAPCDLTIVGAGPAGLFLAAEVAKRGLSVNVLGLDGPIVNNYGVWVDEWRQLGLEDTLEAAWPDAVCYFGEGKEVRVGRGYGRVSRRKLRAHLLQLCAAAGVRFSCCEVTDIQLVEGAEAGPEAAAGAGRMRLTTREGTVYGSRLVTVAAGAAAGKFLRYEEAGPVVAAQTAYGIEAEVEGYEGAYPTDAMLFMDFRRHHTGLYDATAPRLQAGQHPNAGEGLWGSASESPSFLYAMPLGGGRVFLEETCLVAKPALPFAVLKRRLTRRLKAMGISVKKIHEEEWSYIPVGGPLPAADQPLTAFGAAACLVHPATGFSVSRSFREAPRVAEEIVAALAVDAACGGRLGAQGVSKRVWDALWPQEKRTQAAFQVFGMELLATLDLAATNDFFSTFFGLPSFFWRGFLASNLGPGQLIAFALVVFTLAPPSIKYKLVEHLITDPTGGYLIRAYQAQWAASQSAPSTAAALSATLISSHLLTQIAIQALSA</sequence>
<dbReference type="EMBL" id="BMAR01000005">
    <property type="protein sequence ID" value="GFR43330.1"/>
    <property type="molecule type" value="Genomic_DNA"/>
</dbReference>
<protein>
    <recommendedName>
        <fullName evidence="6">Lycopene epsilon cyclase</fullName>
    </recommendedName>
</protein>
<accession>A0AAD3DK51</accession>
<dbReference type="GO" id="GO:0016860">
    <property type="term" value="F:intramolecular oxidoreductase activity"/>
    <property type="evidence" value="ECO:0007669"/>
    <property type="project" value="UniProtKB-ARBA"/>
</dbReference>
<evidence type="ECO:0000313" key="4">
    <source>
        <dbReference type="EMBL" id="GFR43330.1"/>
    </source>
</evidence>
<dbReference type="GO" id="GO:0016117">
    <property type="term" value="P:carotenoid biosynthetic process"/>
    <property type="evidence" value="ECO:0007669"/>
    <property type="project" value="InterPro"/>
</dbReference>
<organism evidence="4 5">
    <name type="scientific">Astrephomene gubernaculifera</name>
    <dbReference type="NCBI Taxonomy" id="47775"/>
    <lineage>
        <taxon>Eukaryota</taxon>
        <taxon>Viridiplantae</taxon>
        <taxon>Chlorophyta</taxon>
        <taxon>core chlorophytes</taxon>
        <taxon>Chlorophyceae</taxon>
        <taxon>CS clade</taxon>
        <taxon>Chlamydomonadales</taxon>
        <taxon>Astrephomenaceae</taxon>
        <taxon>Astrephomene</taxon>
    </lineage>
</organism>